<organism evidence="1 2">
    <name type="scientific">Aspergillus pseudodeflectus</name>
    <dbReference type="NCBI Taxonomy" id="176178"/>
    <lineage>
        <taxon>Eukaryota</taxon>
        <taxon>Fungi</taxon>
        <taxon>Dikarya</taxon>
        <taxon>Ascomycota</taxon>
        <taxon>Pezizomycotina</taxon>
        <taxon>Eurotiomycetes</taxon>
        <taxon>Eurotiomycetidae</taxon>
        <taxon>Eurotiales</taxon>
        <taxon>Aspergillaceae</taxon>
        <taxon>Aspergillus</taxon>
        <taxon>Aspergillus subgen. Nidulantes</taxon>
    </lineage>
</organism>
<keyword evidence="2" id="KW-1185">Reference proteome</keyword>
<sequence length="65" mass="7689">MWYARKAQTLEFKLGLEASEAVLLFAYKTCPWRVSMVYGLYFRERYCNKNQDIQESVIRGDGQIC</sequence>
<dbReference type="EMBL" id="JBFXLR010000004">
    <property type="protein sequence ID" value="KAL2858836.1"/>
    <property type="molecule type" value="Genomic_DNA"/>
</dbReference>
<proteinExistence type="predicted"/>
<evidence type="ECO:0000313" key="2">
    <source>
        <dbReference type="Proteomes" id="UP001610444"/>
    </source>
</evidence>
<evidence type="ECO:0000313" key="1">
    <source>
        <dbReference type="EMBL" id="KAL2858836.1"/>
    </source>
</evidence>
<reference evidence="1 2" key="1">
    <citation type="submission" date="2024-07" db="EMBL/GenBank/DDBJ databases">
        <title>Section-level genome sequencing and comparative genomics of Aspergillus sections Usti and Cavernicolus.</title>
        <authorList>
            <consortium name="Lawrence Berkeley National Laboratory"/>
            <person name="Nybo J.L."/>
            <person name="Vesth T.C."/>
            <person name="Theobald S."/>
            <person name="Frisvad J.C."/>
            <person name="Larsen T.O."/>
            <person name="Kjaerboelling I."/>
            <person name="Rothschild-Mancinelli K."/>
            <person name="Lyhne E.K."/>
            <person name="Kogle M.E."/>
            <person name="Barry K."/>
            <person name="Clum A."/>
            <person name="Na H."/>
            <person name="Ledsgaard L."/>
            <person name="Lin J."/>
            <person name="Lipzen A."/>
            <person name="Kuo A."/>
            <person name="Riley R."/>
            <person name="Mondo S."/>
            <person name="LaButti K."/>
            <person name="Haridas S."/>
            <person name="Pangalinan J."/>
            <person name="Salamov A.A."/>
            <person name="Simmons B.A."/>
            <person name="Magnuson J.K."/>
            <person name="Chen J."/>
            <person name="Drula E."/>
            <person name="Henrissat B."/>
            <person name="Wiebenga A."/>
            <person name="Lubbers R.J."/>
            <person name="Gomes A.C."/>
            <person name="Macurrencykelacurrency M.R."/>
            <person name="Stajich J."/>
            <person name="Grigoriev I.V."/>
            <person name="Mortensen U.H."/>
            <person name="De vries R.P."/>
            <person name="Baker S.E."/>
            <person name="Andersen M.R."/>
        </authorList>
    </citation>
    <scope>NUCLEOTIDE SEQUENCE [LARGE SCALE GENOMIC DNA]</scope>
    <source>
        <strain evidence="1 2">CBS 756.74</strain>
    </source>
</reference>
<comment type="caution">
    <text evidence="1">The sequence shown here is derived from an EMBL/GenBank/DDBJ whole genome shotgun (WGS) entry which is preliminary data.</text>
</comment>
<gene>
    <name evidence="1" type="ORF">BJX68DRAFT_227334</name>
</gene>
<protein>
    <submittedName>
        <fullName evidence="1">Uncharacterized protein</fullName>
    </submittedName>
</protein>
<name>A0ABR4L349_9EURO</name>
<accession>A0ABR4L349</accession>
<dbReference type="Proteomes" id="UP001610444">
    <property type="component" value="Unassembled WGS sequence"/>
</dbReference>
<dbReference type="RefSeq" id="XP_070903800.1">
    <property type="nucleotide sequence ID" value="XM_071038649.1"/>
</dbReference>
<dbReference type="GeneID" id="98153813"/>